<keyword evidence="2" id="KW-0378">Hydrolase</keyword>
<dbReference type="CDD" id="cd01300">
    <property type="entry name" value="YtcJ_like"/>
    <property type="match status" value="1"/>
</dbReference>
<sequence>MGTLWFNGSIYTMVKENDQVEAVFTEKGVIVDTGSLDYLKNEYAGNISREIDLKGQTMLPGLVDSHLHLVGHGERLLRLDLSLMDSRESIMKSLKEKCSKTPAGKWIVAEGWNENEWPSPELILRDELDAISTEHPIVLKRICRHALVVNSRALLEADIKEDIKEPSGGVICRYPDGRLNGLFKESQAQNLILDSLPGIDQEYIENALTEAIEDAYKLGLTGGHTEDLHYYNGFMPTYQAFKSVIEERGMAFRANLLVHHEAFEEMLAAGGGYQKGTRYIKFDSMKIFTDGSLGGRTALLSEPYVDQKNTNGVAIFTENELQEWVKKARDAGMPIAVHAIGDLAFEYVLNAIEALPPKKGQRDRLIHAQIVRPELLKRAAKLPVIFDIQPGFVPSDFPWVEEKVPANLLESSYAWKTYLNLGIICAGGSDAPIEPLNPILGIHAAVTRMKINSEDSTVYGLGERLSVYEAFALYTKGSAAAIGQEKRRGVIIKGYDADFTVFNLDVFAAAADDLLKAEAVMTVIDDKIMYDKK</sequence>
<dbReference type="GeneID" id="56474924"/>
<feature type="domain" description="Amidohydrolase 3" evidence="1">
    <location>
        <begin position="49"/>
        <end position="530"/>
    </location>
</feature>
<dbReference type="Proteomes" id="UP000214618">
    <property type="component" value="Chromosome"/>
</dbReference>
<evidence type="ECO:0000313" key="3">
    <source>
        <dbReference type="Proteomes" id="UP000214618"/>
    </source>
</evidence>
<gene>
    <name evidence="2" type="ORF">BS1321_19340</name>
</gene>
<protein>
    <submittedName>
        <fullName evidence="2">Amidohydrolase</fullName>
    </submittedName>
</protein>
<dbReference type="SUPFAM" id="SSF51338">
    <property type="entry name" value="Composite domain of metallo-dependent hydrolases"/>
    <property type="match status" value="1"/>
</dbReference>
<dbReference type="Gene3D" id="2.30.40.10">
    <property type="entry name" value="Urease, subunit C, domain 1"/>
    <property type="match status" value="1"/>
</dbReference>
<dbReference type="OrthoDB" id="9767366at2"/>
<dbReference type="Pfam" id="PF07969">
    <property type="entry name" value="Amidohydro_3"/>
    <property type="match status" value="1"/>
</dbReference>
<dbReference type="EMBL" id="CP017704">
    <property type="protein sequence ID" value="ASS95869.1"/>
    <property type="molecule type" value="Genomic_DNA"/>
</dbReference>
<dbReference type="InterPro" id="IPR013108">
    <property type="entry name" value="Amidohydro_3"/>
</dbReference>
<dbReference type="Gene3D" id="3.20.20.140">
    <property type="entry name" value="Metal-dependent hydrolases"/>
    <property type="match status" value="1"/>
</dbReference>
<dbReference type="InterPro" id="IPR032466">
    <property type="entry name" value="Metal_Hydrolase"/>
</dbReference>
<dbReference type="PANTHER" id="PTHR22642">
    <property type="entry name" value="IMIDAZOLONEPROPIONASE"/>
    <property type="match status" value="1"/>
</dbReference>
<dbReference type="Gene3D" id="3.10.310.70">
    <property type="match status" value="1"/>
</dbReference>
<evidence type="ECO:0000259" key="1">
    <source>
        <dbReference type="Pfam" id="PF07969"/>
    </source>
</evidence>
<organism evidence="2 3">
    <name type="scientific">Peribacillus simplex NBRC 15720 = DSM 1321</name>
    <dbReference type="NCBI Taxonomy" id="1349754"/>
    <lineage>
        <taxon>Bacteria</taxon>
        <taxon>Bacillati</taxon>
        <taxon>Bacillota</taxon>
        <taxon>Bacilli</taxon>
        <taxon>Bacillales</taxon>
        <taxon>Bacillaceae</taxon>
        <taxon>Peribacillus</taxon>
    </lineage>
</organism>
<dbReference type="InterPro" id="IPR011059">
    <property type="entry name" value="Metal-dep_hydrolase_composite"/>
</dbReference>
<name>A0A223EKT3_9BACI</name>
<dbReference type="SUPFAM" id="SSF51556">
    <property type="entry name" value="Metallo-dependent hydrolases"/>
    <property type="match status" value="1"/>
</dbReference>
<reference evidence="2 3" key="1">
    <citation type="submission" date="2016-10" db="EMBL/GenBank/DDBJ databases">
        <title>The whole genome sequencing and assembly of Bacillus simplex DSM 1321 strain.</title>
        <authorList>
            <person name="Park M.-K."/>
            <person name="Lee Y.-J."/>
            <person name="Yi H."/>
            <person name="Bahn Y.-S."/>
            <person name="Kim J.F."/>
            <person name="Lee D.-W."/>
        </authorList>
    </citation>
    <scope>NUCLEOTIDE SEQUENCE [LARGE SCALE GENOMIC DNA]</scope>
    <source>
        <strain evidence="2 3">DSM 1321</strain>
    </source>
</reference>
<dbReference type="InterPro" id="IPR033932">
    <property type="entry name" value="YtcJ-like"/>
</dbReference>
<dbReference type="RefSeq" id="WP_063232694.1">
    <property type="nucleotide sequence ID" value="NZ_BCVO01000003.1"/>
</dbReference>
<accession>A0A223EKT3</accession>
<dbReference type="AlphaFoldDB" id="A0A223EKT3"/>
<evidence type="ECO:0000313" key="2">
    <source>
        <dbReference type="EMBL" id="ASS95869.1"/>
    </source>
</evidence>
<dbReference type="PANTHER" id="PTHR22642:SF2">
    <property type="entry name" value="PROTEIN LONG AFTER FAR-RED 3"/>
    <property type="match status" value="1"/>
</dbReference>
<dbReference type="GO" id="GO:0016810">
    <property type="term" value="F:hydrolase activity, acting on carbon-nitrogen (but not peptide) bonds"/>
    <property type="evidence" value="ECO:0007669"/>
    <property type="project" value="InterPro"/>
</dbReference>
<proteinExistence type="predicted"/>